<evidence type="ECO:0000313" key="2">
    <source>
        <dbReference type="EMBL" id="CCM20196.1"/>
    </source>
</evidence>
<reference evidence="1" key="1">
    <citation type="submission" date="2012-08" db="EMBL/GenBank/DDBJ databases">
        <title>Comparative genomics of metastatic and non-metastatic Leishmania guyanensis provides insights into polygenic factors involved in Leishmania RNA virus infection.</title>
        <authorList>
            <person name="Smith D."/>
            <person name="Hertz-Fowler C."/>
            <person name="Martin R."/>
            <person name="Dickens N."/>
            <person name="Fasel N."/>
            <person name="Falquet L."/>
            <person name="Beverley S."/>
            <person name="Zangger H."/>
            <person name="Calderon-Copete S."/>
            <person name="Mottram J."/>
            <person name="Xenarios I."/>
        </authorList>
    </citation>
    <scope>NUCLEOTIDE SEQUENCE</scope>
    <source>
        <strain evidence="1">MHOM/BR/75/M4147/SSU:IR2SAT-LUC</strain>
    </source>
</reference>
<protein>
    <submittedName>
        <fullName evidence="1">Uncharacterized protein</fullName>
    </submittedName>
</protein>
<accession>A0A1E1J983</accession>
<dbReference type="EMBL" id="CALQ01001959">
    <property type="protein sequence ID" value="CCM20180.1"/>
    <property type="molecule type" value="Genomic_DNA"/>
</dbReference>
<sequence length="80" mass="9065">MLKSLSTSCILCLHSSFPFLPTVSELYLYPQRLWFAKSSVPLALFFPPRNSSEFSSVFFFFVEAKLILTRRPCCAAPSPP</sequence>
<proteinExistence type="predicted"/>
<dbReference type="AlphaFoldDB" id="A0A1E1J983"/>
<evidence type="ECO:0000313" key="1">
    <source>
        <dbReference type="EMBL" id="CCM20180.1"/>
    </source>
</evidence>
<gene>
    <name evidence="1" type="ORF">BN36_NA76600</name>
    <name evidence="2" type="ORF">BN36_NA76940</name>
</gene>
<name>A0A1E1J983_LEIGU</name>
<dbReference type="EMBL" id="CALQ01001967">
    <property type="protein sequence ID" value="CCM20196.1"/>
    <property type="molecule type" value="Genomic_DNA"/>
</dbReference>
<organism evidence="1">
    <name type="scientific">Leishmania guyanensis</name>
    <dbReference type="NCBI Taxonomy" id="5670"/>
    <lineage>
        <taxon>Eukaryota</taxon>
        <taxon>Discoba</taxon>
        <taxon>Euglenozoa</taxon>
        <taxon>Kinetoplastea</taxon>
        <taxon>Metakinetoplastina</taxon>
        <taxon>Trypanosomatida</taxon>
        <taxon>Trypanosomatidae</taxon>
        <taxon>Leishmaniinae</taxon>
        <taxon>Leishmania</taxon>
        <taxon>Leishmania guyanensis species complex</taxon>
    </lineage>
</organism>